<name>A0A183B3T1_9TREM</name>
<comment type="function">
    <text evidence="11">Catalyzes the sequential decarboxylation of the four acetate side chains of uroporphyrinogen to form coproporphyrinogen and participates in the fifth step in the heme biosynthetic pathway. Isomer I or isomer III of uroporphyrinogen may serve as substrate, but only coproporphyrinogen III can ultimately be converted to heme. In vitro also decarboxylates pentacarboxylate porphyrinogen I.</text>
</comment>
<dbReference type="InterPro" id="IPR000257">
    <property type="entry name" value="Uroporphyrinogen_deCOase"/>
</dbReference>
<dbReference type="Gene3D" id="3.20.20.210">
    <property type="match status" value="1"/>
</dbReference>
<dbReference type="EC" id="4.1.1.37" evidence="5"/>
<evidence type="ECO:0000256" key="8">
    <source>
        <dbReference type="ARBA" id="ARBA00022793"/>
    </source>
</evidence>
<dbReference type="GO" id="GO:0005829">
    <property type="term" value="C:cytosol"/>
    <property type="evidence" value="ECO:0007669"/>
    <property type="project" value="UniProtKB-SubCell"/>
</dbReference>
<dbReference type="PROSITE" id="PS00907">
    <property type="entry name" value="UROD_2"/>
    <property type="match status" value="1"/>
</dbReference>
<evidence type="ECO:0000256" key="6">
    <source>
        <dbReference type="ARBA" id="ARBA00014308"/>
    </source>
</evidence>
<dbReference type="AlphaFoldDB" id="A0A183B3T1"/>
<evidence type="ECO:0000256" key="7">
    <source>
        <dbReference type="ARBA" id="ARBA00022490"/>
    </source>
</evidence>
<comment type="subcellular location">
    <subcellularLocation>
        <location evidence="1">Cytoplasm</location>
        <location evidence="1">Cytosol</location>
    </subcellularLocation>
</comment>
<dbReference type="Pfam" id="PF01208">
    <property type="entry name" value="URO-D"/>
    <property type="match status" value="1"/>
</dbReference>
<evidence type="ECO:0000256" key="11">
    <source>
        <dbReference type="ARBA" id="ARBA00045708"/>
    </source>
</evidence>
<dbReference type="GO" id="GO:0006783">
    <property type="term" value="P:heme biosynthetic process"/>
    <property type="evidence" value="ECO:0007669"/>
    <property type="project" value="TreeGrafter"/>
</dbReference>
<dbReference type="SUPFAM" id="SSF51726">
    <property type="entry name" value="UROD/MetE-like"/>
    <property type="match status" value="1"/>
</dbReference>
<sequence>LEVQMLPGVGPKLTHPLNSVEDLERLNWNVDVRKELSYVYESVTLTRNELKGKVPLIGFVGAPWTLMSYMIEGGGSPTQSKAKRWLYTEPKASHRLLTLLKDTCVSHLVEQAVAGAQLLQVFESHAGVLTPALFNTFALPYLIEIVNGVRQRLINEHKWNPDSLPPMIVFAKDGHFALQSLIDSGYDVISLDWTVCASQARALARDKVTLQVIITVLPILL</sequence>
<dbReference type="PANTHER" id="PTHR21091:SF169">
    <property type="entry name" value="UROPORPHYRINOGEN DECARBOXYLASE"/>
    <property type="match status" value="1"/>
</dbReference>
<dbReference type="InterPro" id="IPR038071">
    <property type="entry name" value="UROD/MetE-like_sf"/>
</dbReference>
<dbReference type="WBParaSite" id="ECPE_0001390601-mRNA-1">
    <property type="protein sequence ID" value="ECPE_0001390601-mRNA-1"/>
    <property type="gene ID" value="ECPE_0001390601"/>
</dbReference>
<evidence type="ECO:0000256" key="13">
    <source>
        <dbReference type="ARBA" id="ARBA00048411"/>
    </source>
</evidence>
<keyword evidence="10" id="KW-0627">Porphyrin biosynthesis</keyword>
<protein>
    <recommendedName>
        <fullName evidence="6">Uroporphyrinogen decarboxylase</fullName>
        <ecNumber evidence="5">4.1.1.37</ecNumber>
    </recommendedName>
</protein>
<comment type="subunit">
    <text evidence="4">Homodimer.</text>
</comment>
<evidence type="ECO:0000256" key="2">
    <source>
        <dbReference type="ARBA" id="ARBA00004804"/>
    </source>
</evidence>
<accession>A0A183B3T1</accession>
<keyword evidence="7" id="KW-0963">Cytoplasm</keyword>
<proteinExistence type="inferred from homology"/>
<evidence type="ECO:0000256" key="3">
    <source>
        <dbReference type="ARBA" id="ARBA00009935"/>
    </source>
</evidence>
<comment type="catalytic activity">
    <reaction evidence="12">
        <text>uroporphyrinogen I + 4 H(+) = coproporphyrinogen I + 4 CO2</text>
        <dbReference type="Rhea" id="RHEA:31239"/>
        <dbReference type="ChEBI" id="CHEBI:15378"/>
        <dbReference type="ChEBI" id="CHEBI:16526"/>
        <dbReference type="ChEBI" id="CHEBI:62626"/>
        <dbReference type="ChEBI" id="CHEBI:62631"/>
    </reaction>
    <physiologicalReaction direction="left-to-right" evidence="12">
        <dbReference type="Rhea" id="RHEA:31240"/>
    </physiologicalReaction>
</comment>
<evidence type="ECO:0000256" key="12">
    <source>
        <dbReference type="ARBA" id="ARBA00047341"/>
    </source>
</evidence>
<dbReference type="PANTHER" id="PTHR21091">
    <property type="entry name" value="METHYLTETRAHYDROFOLATE:HOMOCYSTEINE METHYLTRANSFERASE RELATED"/>
    <property type="match status" value="1"/>
</dbReference>
<keyword evidence="8" id="KW-0210">Decarboxylase</keyword>
<dbReference type="FunFam" id="3.20.20.210:FF:000008">
    <property type="entry name" value="Uroporphyrinogen decarboxylase"/>
    <property type="match status" value="1"/>
</dbReference>
<evidence type="ECO:0000256" key="4">
    <source>
        <dbReference type="ARBA" id="ARBA00011738"/>
    </source>
</evidence>
<evidence type="ECO:0000256" key="10">
    <source>
        <dbReference type="ARBA" id="ARBA00023244"/>
    </source>
</evidence>
<evidence type="ECO:0000256" key="9">
    <source>
        <dbReference type="ARBA" id="ARBA00023239"/>
    </source>
</evidence>
<organism evidence="15">
    <name type="scientific">Echinostoma caproni</name>
    <dbReference type="NCBI Taxonomy" id="27848"/>
    <lineage>
        <taxon>Eukaryota</taxon>
        <taxon>Metazoa</taxon>
        <taxon>Spiralia</taxon>
        <taxon>Lophotrochozoa</taxon>
        <taxon>Platyhelminthes</taxon>
        <taxon>Trematoda</taxon>
        <taxon>Digenea</taxon>
        <taxon>Plagiorchiida</taxon>
        <taxon>Echinostomata</taxon>
        <taxon>Echinostomatoidea</taxon>
        <taxon>Echinostomatidae</taxon>
        <taxon>Echinostoma</taxon>
    </lineage>
</organism>
<comment type="similarity">
    <text evidence="3">Belongs to the uroporphyrinogen decarboxylase family.</text>
</comment>
<evidence type="ECO:0000259" key="14">
    <source>
        <dbReference type="PROSITE" id="PS00907"/>
    </source>
</evidence>
<evidence type="ECO:0000256" key="5">
    <source>
        <dbReference type="ARBA" id="ARBA00012288"/>
    </source>
</evidence>
<dbReference type="GO" id="GO:0004853">
    <property type="term" value="F:uroporphyrinogen decarboxylase activity"/>
    <property type="evidence" value="ECO:0007669"/>
    <property type="project" value="UniProtKB-EC"/>
</dbReference>
<keyword evidence="9" id="KW-0456">Lyase</keyword>
<comment type="pathway">
    <text evidence="2">Porphyrin-containing compound metabolism; protoporphyrin-IX biosynthesis; coproporphyrinogen-III from 5-aminolevulinate: step 4/4.</text>
</comment>
<evidence type="ECO:0000313" key="15">
    <source>
        <dbReference type="WBParaSite" id="ECPE_0001390601-mRNA-1"/>
    </source>
</evidence>
<feature type="domain" description="Uroporphyrinogen decarboxylase (URO-D)" evidence="14">
    <location>
        <begin position="57"/>
        <end position="73"/>
    </location>
</feature>
<reference evidence="15" key="1">
    <citation type="submission" date="2016-06" db="UniProtKB">
        <authorList>
            <consortium name="WormBaseParasite"/>
        </authorList>
    </citation>
    <scope>IDENTIFICATION</scope>
</reference>
<evidence type="ECO:0000256" key="1">
    <source>
        <dbReference type="ARBA" id="ARBA00004514"/>
    </source>
</evidence>
<comment type="catalytic activity">
    <reaction evidence="13">
        <text>uroporphyrinogen III + 4 H(+) = coproporphyrinogen III + 4 CO2</text>
        <dbReference type="Rhea" id="RHEA:19865"/>
        <dbReference type="ChEBI" id="CHEBI:15378"/>
        <dbReference type="ChEBI" id="CHEBI:16526"/>
        <dbReference type="ChEBI" id="CHEBI:57308"/>
        <dbReference type="ChEBI" id="CHEBI:57309"/>
        <dbReference type="EC" id="4.1.1.37"/>
    </reaction>
    <physiologicalReaction direction="left-to-right" evidence="13">
        <dbReference type="Rhea" id="RHEA:19866"/>
    </physiologicalReaction>
</comment>